<organism evidence="1 2">
    <name type="scientific">Trifolium medium</name>
    <dbReference type="NCBI Taxonomy" id="97028"/>
    <lineage>
        <taxon>Eukaryota</taxon>
        <taxon>Viridiplantae</taxon>
        <taxon>Streptophyta</taxon>
        <taxon>Embryophyta</taxon>
        <taxon>Tracheophyta</taxon>
        <taxon>Spermatophyta</taxon>
        <taxon>Magnoliopsida</taxon>
        <taxon>eudicotyledons</taxon>
        <taxon>Gunneridae</taxon>
        <taxon>Pentapetalae</taxon>
        <taxon>rosids</taxon>
        <taxon>fabids</taxon>
        <taxon>Fabales</taxon>
        <taxon>Fabaceae</taxon>
        <taxon>Papilionoideae</taxon>
        <taxon>50 kb inversion clade</taxon>
        <taxon>NPAAA clade</taxon>
        <taxon>Hologalegina</taxon>
        <taxon>IRL clade</taxon>
        <taxon>Trifolieae</taxon>
        <taxon>Trifolium</taxon>
    </lineage>
</organism>
<name>A0A392V8D6_9FABA</name>
<dbReference type="Proteomes" id="UP000265520">
    <property type="component" value="Unassembled WGS sequence"/>
</dbReference>
<evidence type="ECO:0000313" key="2">
    <source>
        <dbReference type="Proteomes" id="UP000265520"/>
    </source>
</evidence>
<dbReference type="AlphaFoldDB" id="A0A392V8D6"/>
<evidence type="ECO:0000313" key="1">
    <source>
        <dbReference type="EMBL" id="MCI84477.1"/>
    </source>
</evidence>
<dbReference type="EMBL" id="LXQA011091802">
    <property type="protein sequence ID" value="MCI84477.1"/>
    <property type="molecule type" value="Genomic_DNA"/>
</dbReference>
<protein>
    <submittedName>
        <fullName evidence="1">Uncharacterized protein</fullName>
    </submittedName>
</protein>
<sequence length="50" mass="5730">MRGSSAHNGFDIDPGYIAWFYRVSYPKLWPPIEGNPPRPANLEVLIEEDN</sequence>
<proteinExistence type="predicted"/>
<reference evidence="1 2" key="1">
    <citation type="journal article" date="2018" name="Front. Plant Sci.">
        <title>Red Clover (Trifolium pratense) and Zigzag Clover (T. medium) - A Picture of Genomic Similarities and Differences.</title>
        <authorList>
            <person name="Dluhosova J."/>
            <person name="Istvanek J."/>
            <person name="Nedelnik J."/>
            <person name="Repkova J."/>
        </authorList>
    </citation>
    <scope>NUCLEOTIDE SEQUENCE [LARGE SCALE GENOMIC DNA]</scope>
    <source>
        <strain evidence="2">cv. 10/8</strain>
        <tissue evidence="1">Leaf</tissue>
    </source>
</reference>
<feature type="non-terminal residue" evidence="1">
    <location>
        <position position="50"/>
    </location>
</feature>
<comment type="caution">
    <text evidence="1">The sequence shown here is derived from an EMBL/GenBank/DDBJ whole genome shotgun (WGS) entry which is preliminary data.</text>
</comment>
<keyword evidence="2" id="KW-1185">Reference proteome</keyword>
<accession>A0A392V8D6</accession>